<name>A0A3B5ACR5_9TELE</name>
<dbReference type="PANTHER" id="PTHR24200:SF7">
    <property type="entry name" value="MICROTUBULE-ASSOCIATED TUMOR SUPPRESSOR 1"/>
    <property type="match status" value="1"/>
</dbReference>
<feature type="compositionally biased region" description="Low complexity" evidence="6">
    <location>
        <begin position="50"/>
        <end position="68"/>
    </location>
</feature>
<keyword evidence="4" id="KW-0539">Nucleus</keyword>
<dbReference type="GeneTree" id="ENSGT00950000183026"/>
<evidence type="ECO:0000313" key="7">
    <source>
        <dbReference type="Ensembl" id="ENSSPAP00000015669.1"/>
    </source>
</evidence>
<feature type="region of interest" description="Disordered" evidence="6">
    <location>
        <begin position="441"/>
        <end position="483"/>
    </location>
</feature>
<feature type="compositionally biased region" description="Low complexity" evidence="6">
    <location>
        <begin position="542"/>
        <end position="553"/>
    </location>
</feature>
<feature type="region of interest" description="Disordered" evidence="6">
    <location>
        <begin position="901"/>
        <end position="941"/>
    </location>
</feature>
<feature type="region of interest" description="Disordered" evidence="6">
    <location>
        <begin position="1"/>
        <end position="34"/>
    </location>
</feature>
<protein>
    <submittedName>
        <fullName evidence="7">Microtubule associated scaffold protein 1</fullName>
    </submittedName>
</protein>
<feature type="compositionally biased region" description="Polar residues" evidence="6">
    <location>
        <begin position="825"/>
        <end position="839"/>
    </location>
</feature>
<evidence type="ECO:0000256" key="6">
    <source>
        <dbReference type="SAM" id="MobiDB-lite"/>
    </source>
</evidence>
<feature type="compositionally biased region" description="Pro residues" evidence="6">
    <location>
        <begin position="791"/>
        <end position="806"/>
    </location>
</feature>
<feature type="coiled-coil region" evidence="5">
    <location>
        <begin position="977"/>
        <end position="1246"/>
    </location>
</feature>
<feature type="region of interest" description="Disordered" evidence="6">
    <location>
        <begin position="1276"/>
        <end position="1316"/>
    </location>
</feature>
<evidence type="ECO:0000256" key="2">
    <source>
        <dbReference type="ARBA" id="ARBA00007585"/>
    </source>
</evidence>
<feature type="compositionally biased region" description="Polar residues" evidence="6">
    <location>
        <begin position="554"/>
        <end position="569"/>
    </location>
</feature>
<dbReference type="PANTHER" id="PTHR24200">
    <property type="entry name" value="TOUCAN, ISOFORM A"/>
    <property type="match status" value="1"/>
</dbReference>
<feature type="region of interest" description="Disordered" evidence="6">
    <location>
        <begin position="50"/>
        <end position="76"/>
    </location>
</feature>
<evidence type="ECO:0000256" key="1">
    <source>
        <dbReference type="ARBA" id="ARBA00004123"/>
    </source>
</evidence>
<evidence type="ECO:0000256" key="5">
    <source>
        <dbReference type="SAM" id="Coils"/>
    </source>
</evidence>
<dbReference type="GO" id="GO:0005634">
    <property type="term" value="C:nucleus"/>
    <property type="evidence" value="ECO:0007669"/>
    <property type="project" value="UniProtKB-SubCell"/>
</dbReference>
<feature type="compositionally biased region" description="Polar residues" evidence="6">
    <location>
        <begin position="465"/>
        <end position="479"/>
    </location>
</feature>
<dbReference type="GO" id="GO:0008017">
    <property type="term" value="F:microtubule binding"/>
    <property type="evidence" value="ECO:0007669"/>
    <property type="project" value="TreeGrafter"/>
</dbReference>
<dbReference type="InterPro" id="IPR051293">
    <property type="entry name" value="MTUS1/CCDC69"/>
</dbReference>
<comment type="subcellular location">
    <subcellularLocation>
        <location evidence="1">Nucleus</location>
    </subcellularLocation>
</comment>
<proteinExistence type="inferred from homology"/>
<evidence type="ECO:0000256" key="3">
    <source>
        <dbReference type="ARBA" id="ARBA00023054"/>
    </source>
</evidence>
<feature type="region of interest" description="Disordered" evidence="6">
    <location>
        <begin position="535"/>
        <end position="844"/>
    </location>
</feature>
<reference evidence="7" key="1">
    <citation type="submission" date="2023-09" db="UniProtKB">
        <authorList>
            <consortium name="Ensembl"/>
        </authorList>
    </citation>
    <scope>IDENTIFICATION</scope>
</reference>
<comment type="similarity">
    <text evidence="2">Belongs to the MTUS1 family.</text>
</comment>
<accession>A0A3B5ACR5</accession>
<feature type="compositionally biased region" description="Low complexity" evidence="6">
    <location>
        <begin position="613"/>
        <end position="624"/>
    </location>
</feature>
<dbReference type="Ensembl" id="ENSSPAT00000015921.1">
    <property type="protein sequence ID" value="ENSSPAP00000015669.1"/>
    <property type="gene ID" value="ENSSPAG00000011826.1"/>
</dbReference>
<evidence type="ECO:0000256" key="4">
    <source>
        <dbReference type="ARBA" id="ARBA00023242"/>
    </source>
</evidence>
<organism evidence="7">
    <name type="scientific">Stegastes partitus</name>
    <name type="common">bicolor damselfish</name>
    <dbReference type="NCBI Taxonomy" id="144197"/>
    <lineage>
        <taxon>Eukaryota</taxon>
        <taxon>Metazoa</taxon>
        <taxon>Chordata</taxon>
        <taxon>Craniata</taxon>
        <taxon>Vertebrata</taxon>
        <taxon>Euteleostomi</taxon>
        <taxon>Actinopterygii</taxon>
        <taxon>Neopterygii</taxon>
        <taxon>Teleostei</taxon>
        <taxon>Neoteleostei</taxon>
        <taxon>Acanthomorphata</taxon>
        <taxon>Ovalentaria</taxon>
        <taxon>Pomacentridae</taxon>
        <taxon>Stegastes</taxon>
    </lineage>
</organism>
<dbReference type="STRING" id="144197.ENSSPAP00000015669"/>
<feature type="compositionally biased region" description="Polar residues" evidence="6">
    <location>
        <begin position="15"/>
        <end position="28"/>
    </location>
</feature>
<sequence>MKGYSDLNLHRKAKSYQSSKMSNKTFNIGQGEGTVPLSNRGLQLALSPESPYMSMSASPDSSSSISNLSDREASSSPDINMLECCRSNGSPVDNLYSSTLMQGDGHHDGTMNLNQTFIATSVNDSKTFWNETLTLRSNEEIGSEKSQTFIKHAEDEFYSAVMSPDSAGRESQLSSCETSCRGSVENDCCSLSSGEMVVRRNSFCIEDQSLLVISSLEESSIAPDAGSPALPAESNLLSITHVCEKSVERIVEENTGHSCLGVTFTQADNLALVTDENDVAASDSLVALPGENEGGLLMTFICETSEHCRKETESASAETELSPQFLGAVAPEQGKTFVSPLPAMQGSANDIHTSTPVQNIGNKIPSLPSFSESPCLGNTSSPSLHPVNQQQISVAPKQQVVNGLPPSTSKFKKFEIKKFPKSDFSSVKSKVMTRIAHQFAMPGRASQHKPSQVNVNDKHTGAPRGTTSPTKVRSSTAVVSATPKKVNDAQRQINTGAANVGVAATQSCLQTVVDGHGKSTESPPDHHPDAIDRASAVQRSNASSEAEQAASSQVSDPSAQHAGNFSSLKKSPHRSGQIDPKPTPKKGVLNKIQVRSGSALGQGKPPVLKTRPRCSSESSSSTSRPPKERTLVRSSTSFTIPKPDTHKSQTKPGNLNCSSQNKQAIQAEETNEPREVKKISLVLESSNSATAAAPLDDRSRRFRGQPSPRQARRTPLPQTPAASPRTTAPSARQRPGVPGRDECRTSRSVGTPQSSQKSNTGSQRAQATGETPLRTASAASIKTQLNGSRPPQTPTRPPLMGPPPTPACRLLRKTLGPSRGLTEASVHSQPGQGTGNAQVSGGAAHKPTSFKAVVLKARLGSTPGKTTGPTLTTACKPAASIDRGASNSGVKFKFTPLKRTASARLVQPNSVDKNKSKAGSRQQQPQQQPSQPNQSNGPSDVIAASVTKDDRKDQIIQKLKGLLAASNQRFEAVAIVLQHALAERDEASRQCRELSQELVNLRGELVCSVHSSERLEKEKEDLRVSLQDALQKLQDQHQEDLGELEQRLQAFYQAEWDKVHLTYQEEADKCKTLMQQQMEELKASHEAMKLELQSSHVEQLQCVKQQHEVSLEELRKVHNQELQSLDKTLKDAETALSGQIQELTAENNVLIEKLTAEENRRKELADKSQKDSHTLYLEQELESLKVVLDIKNKQLHQQEKKLMEIDKLTDKNVKLDESLKKVQQENEDLKARMERHAALSRQLSTEQAVLQESLQKESKVNKRLSMENEELLWKLHNGDLSSPRKVSPTSTSPSHSFSLQSPRSSGLFSSPPLSPR</sequence>
<feature type="compositionally biased region" description="Polar residues" evidence="6">
    <location>
        <begin position="746"/>
        <end position="769"/>
    </location>
</feature>
<dbReference type="GO" id="GO:0005737">
    <property type="term" value="C:cytoplasm"/>
    <property type="evidence" value="ECO:0007669"/>
    <property type="project" value="TreeGrafter"/>
</dbReference>
<feature type="compositionally biased region" description="Low complexity" evidence="6">
    <location>
        <begin position="719"/>
        <end position="732"/>
    </location>
</feature>
<keyword evidence="3 5" id="KW-0175">Coiled coil</keyword>
<feature type="compositionally biased region" description="Polar residues" evidence="6">
    <location>
        <begin position="777"/>
        <end position="789"/>
    </location>
</feature>
<feature type="compositionally biased region" description="Low complexity" evidence="6">
    <location>
        <begin position="1287"/>
        <end position="1316"/>
    </location>
</feature>
<feature type="compositionally biased region" description="Low complexity" evidence="6">
    <location>
        <begin position="919"/>
        <end position="939"/>
    </location>
</feature>
<feature type="compositionally biased region" description="Polar residues" evidence="6">
    <location>
        <begin position="650"/>
        <end position="664"/>
    </location>
</feature>